<protein>
    <submittedName>
        <fullName evidence="1">Uncharacterized protein</fullName>
    </submittedName>
</protein>
<dbReference type="EMBL" id="JBHTHY010000003">
    <property type="protein sequence ID" value="MFD0796635.1"/>
    <property type="molecule type" value="Genomic_DNA"/>
</dbReference>
<organism evidence="1 2">
    <name type="scientific">Maribacter chungangensis</name>
    <dbReference type="NCBI Taxonomy" id="1069117"/>
    <lineage>
        <taxon>Bacteria</taxon>
        <taxon>Pseudomonadati</taxon>
        <taxon>Bacteroidota</taxon>
        <taxon>Flavobacteriia</taxon>
        <taxon>Flavobacteriales</taxon>
        <taxon>Flavobacteriaceae</taxon>
        <taxon>Maribacter</taxon>
    </lineage>
</organism>
<gene>
    <name evidence="1" type="ORF">ACFQZJ_04130</name>
</gene>
<dbReference type="Proteomes" id="UP001597012">
    <property type="component" value="Unassembled WGS sequence"/>
</dbReference>
<comment type="caution">
    <text evidence="1">The sequence shown here is derived from an EMBL/GenBank/DDBJ whole genome shotgun (WGS) entry which is preliminary data.</text>
</comment>
<name>A0ABW3B0H0_9FLAO</name>
<keyword evidence="2" id="KW-1185">Reference proteome</keyword>
<evidence type="ECO:0000313" key="2">
    <source>
        <dbReference type="Proteomes" id="UP001597012"/>
    </source>
</evidence>
<evidence type="ECO:0000313" key="1">
    <source>
        <dbReference type="EMBL" id="MFD0796635.1"/>
    </source>
</evidence>
<dbReference type="RefSeq" id="WP_379932516.1">
    <property type="nucleotide sequence ID" value="NZ_JBHTHY010000003.1"/>
</dbReference>
<reference evidence="2" key="1">
    <citation type="journal article" date="2019" name="Int. J. Syst. Evol. Microbiol.">
        <title>The Global Catalogue of Microorganisms (GCM) 10K type strain sequencing project: providing services to taxonomists for standard genome sequencing and annotation.</title>
        <authorList>
            <consortium name="The Broad Institute Genomics Platform"/>
            <consortium name="The Broad Institute Genome Sequencing Center for Infectious Disease"/>
            <person name="Wu L."/>
            <person name="Ma J."/>
        </authorList>
    </citation>
    <scope>NUCLEOTIDE SEQUENCE [LARGE SCALE GENOMIC DNA]</scope>
    <source>
        <strain evidence="2">CCUG 61948</strain>
    </source>
</reference>
<proteinExistence type="predicted"/>
<accession>A0ABW3B0H0</accession>
<sequence>MIGACVRYEVKKYNEKREGEIVLSFLNAGEIQEQGETGKIGFGDLANKTLAVEETAIENALVAHKYGALSRFYR</sequence>